<evidence type="ECO:0000256" key="1">
    <source>
        <dbReference type="SAM" id="MobiDB-lite"/>
    </source>
</evidence>
<evidence type="ECO:0000313" key="3">
    <source>
        <dbReference type="Proteomes" id="UP000016930"/>
    </source>
</evidence>
<dbReference type="AlphaFoldDB" id="M2QQR1"/>
<reference evidence="2 3" key="1">
    <citation type="journal article" date="2012" name="Proc. Natl. Acad. Sci. U.S.A.">
        <title>Comparative genomics of Ceriporiopsis subvermispora and Phanerochaete chrysosporium provide insight into selective ligninolysis.</title>
        <authorList>
            <person name="Fernandez-Fueyo E."/>
            <person name="Ruiz-Duenas F.J."/>
            <person name="Ferreira P."/>
            <person name="Floudas D."/>
            <person name="Hibbett D.S."/>
            <person name="Canessa P."/>
            <person name="Larrondo L.F."/>
            <person name="James T.Y."/>
            <person name="Seelenfreund D."/>
            <person name="Lobos S."/>
            <person name="Polanco R."/>
            <person name="Tello M."/>
            <person name="Honda Y."/>
            <person name="Watanabe T."/>
            <person name="Watanabe T."/>
            <person name="Ryu J.S."/>
            <person name="Kubicek C.P."/>
            <person name="Schmoll M."/>
            <person name="Gaskell J."/>
            <person name="Hammel K.E."/>
            <person name="St John F.J."/>
            <person name="Vanden Wymelenberg A."/>
            <person name="Sabat G."/>
            <person name="Splinter BonDurant S."/>
            <person name="Syed K."/>
            <person name="Yadav J.S."/>
            <person name="Doddapaneni H."/>
            <person name="Subramanian V."/>
            <person name="Lavin J.L."/>
            <person name="Oguiza J.A."/>
            <person name="Perez G."/>
            <person name="Pisabarro A.G."/>
            <person name="Ramirez L."/>
            <person name="Santoyo F."/>
            <person name="Master E."/>
            <person name="Coutinho P.M."/>
            <person name="Henrissat B."/>
            <person name="Lombard V."/>
            <person name="Magnuson J.K."/>
            <person name="Kuees U."/>
            <person name="Hori C."/>
            <person name="Igarashi K."/>
            <person name="Samejima M."/>
            <person name="Held B.W."/>
            <person name="Barry K.W."/>
            <person name="LaButti K.M."/>
            <person name="Lapidus A."/>
            <person name="Lindquist E.A."/>
            <person name="Lucas S.M."/>
            <person name="Riley R."/>
            <person name="Salamov A.A."/>
            <person name="Hoffmeister D."/>
            <person name="Schwenk D."/>
            <person name="Hadar Y."/>
            <person name="Yarden O."/>
            <person name="de Vries R.P."/>
            <person name="Wiebenga A."/>
            <person name="Stenlid J."/>
            <person name="Eastwood D."/>
            <person name="Grigoriev I.V."/>
            <person name="Berka R.M."/>
            <person name="Blanchette R.A."/>
            <person name="Kersten P."/>
            <person name="Martinez A.T."/>
            <person name="Vicuna R."/>
            <person name="Cullen D."/>
        </authorList>
    </citation>
    <scope>NUCLEOTIDE SEQUENCE [LARGE SCALE GENOMIC DNA]</scope>
    <source>
        <strain evidence="2 3">B</strain>
    </source>
</reference>
<protein>
    <submittedName>
        <fullName evidence="2">Uncharacterized protein</fullName>
    </submittedName>
</protein>
<sequence>MSRVGTPRLLIPNESALAPALQANAYQAWAVHIADTTPAPHKDGGPNEGRAIATRDHNHKHHHSLALSRTRRQAPHPSPQRQAAARPADRIDTNKACLTRAWKARRALWIARAEASRRLYRTTARCQEAGSNNASTLRRGR</sequence>
<organism evidence="2 3">
    <name type="scientific">Ceriporiopsis subvermispora (strain B)</name>
    <name type="common">White-rot fungus</name>
    <name type="synonym">Gelatoporia subvermispora</name>
    <dbReference type="NCBI Taxonomy" id="914234"/>
    <lineage>
        <taxon>Eukaryota</taxon>
        <taxon>Fungi</taxon>
        <taxon>Dikarya</taxon>
        <taxon>Basidiomycota</taxon>
        <taxon>Agaricomycotina</taxon>
        <taxon>Agaricomycetes</taxon>
        <taxon>Polyporales</taxon>
        <taxon>Gelatoporiaceae</taxon>
        <taxon>Gelatoporia</taxon>
    </lineage>
</organism>
<proteinExistence type="predicted"/>
<keyword evidence="3" id="KW-1185">Reference proteome</keyword>
<gene>
    <name evidence="2" type="ORF">CERSUDRAFT_113040</name>
</gene>
<dbReference type="Proteomes" id="UP000016930">
    <property type="component" value="Unassembled WGS sequence"/>
</dbReference>
<dbReference type="HOGENOM" id="CLU_1825067_0_0_1"/>
<name>M2QQR1_CERS8</name>
<feature type="compositionally biased region" description="Basic residues" evidence="1">
    <location>
        <begin position="57"/>
        <end position="74"/>
    </location>
</feature>
<feature type="region of interest" description="Disordered" evidence="1">
    <location>
        <begin position="37"/>
        <end position="93"/>
    </location>
</feature>
<dbReference type="EMBL" id="KB445794">
    <property type="protein sequence ID" value="EMD39408.1"/>
    <property type="molecule type" value="Genomic_DNA"/>
</dbReference>
<accession>M2QQR1</accession>
<evidence type="ECO:0000313" key="2">
    <source>
        <dbReference type="EMBL" id="EMD39408.1"/>
    </source>
</evidence>